<evidence type="ECO:0000313" key="2">
    <source>
        <dbReference type="EMBL" id="ANO51781.1"/>
    </source>
</evidence>
<evidence type="ECO:0000259" key="1">
    <source>
        <dbReference type="Pfam" id="PF01910"/>
    </source>
</evidence>
<dbReference type="EMBL" id="CP016268">
    <property type="protein sequence ID" value="ANO51781.1"/>
    <property type="molecule type" value="Genomic_DNA"/>
</dbReference>
<dbReference type="OrthoDB" id="164222at2"/>
<dbReference type="Pfam" id="PF01910">
    <property type="entry name" value="Thiamine_BP"/>
    <property type="match status" value="1"/>
</dbReference>
<evidence type="ECO:0000313" key="3">
    <source>
        <dbReference type="Proteomes" id="UP000092695"/>
    </source>
</evidence>
<dbReference type="RefSeq" id="WP_068616427.1">
    <property type="nucleotide sequence ID" value="NZ_CP016268.1"/>
</dbReference>
<dbReference type="SUPFAM" id="SSF89957">
    <property type="entry name" value="MTH1187/YkoF-like"/>
    <property type="match status" value="1"/>
</dbReference>
<dbReference type="AlphaFoldDB" id="A0A193LH38"/>
<sequence>MRVAVDISLYPLTEEFLPPIKDVIKRLGSYDDVEIRMNPMSTQLRGEFDVVMAALQAEIKTSFEQLPKAVFAIKILNNPLGD</sequence>
<gene>
    <name evidence="2" type="ORF">BA177_11730</name>
</gene>
<name>A0A193LH38_9GAMM</name>
<dbReference type="Gene3D" id="3.30.70.930">
    <property type="match status" value="1"/>
</dbReference>
<dbReference type="Proteomes" id="UP000092695">
    <property type="component" value="Chromosome"/>
</dbReference>
<feature type="domain" description="Thiamine-binding protein" evidence="1">
    <location>
        <begin position="5"/>
        <end position="76"/>
    </location>
</feature>
<reference evidence="2 3" key="1">
    <citation type="submission" date="2016-06" db="EMBL/GenBank/DDBJ databases">
        <title>Complete genome sequence of a deep-branching marine Gamma Proteobacterium Woeseia oceani type strain XK5.</title>
        <authorList>
            <person name="Mu D."/>
            <person name="Du Z."/>
        </authorList>
    </citation>
    <scope>NUCLEOTIDE SEQUENCE [LARGE SCALE GENOMIC DNA]</scope>
    <source>
        <strain evidence="2 3">XK5</strain>
    </source>
</reference>
<keyword evidence="3" id="KW-1185">Reference proteome</keyword>
<dbReference type="STRING" id="1548547.BA177_11730"/>
<dbReference type="InterPro" id="IPR029756">
    <property type="entry name" value="MTH1187/YkoF-like"/>
</dbReference>
<accession>A0A193LH38</accession>
<proteinExistence type="predicted"/>
<protein>
    <recommendedName>
        <fullName evidence="1">Thiamine-binding protein domain-containing protein</fullName>
    </recommendedName>
</protein>
<dbReference type="InterPro" id="IPR002767">
    <property type="entry name" value="Thiamine_BP"/>
</dbReference>
<organism evidence="2 3">
    <name type="scientific">Woeseia oceani</name>
    <dbReference type="NCBI Taxonomy" id="1548547"/>
    <lineage>
        <taxon>Bacteria</taxon>
        <taxon>Pseudomonadati</taxon>
        <taxon>Pseudomonadota</taxon>
        <taxon>Gammaproteobacteria</taxon>
        <taxon>Woeseiales</taxon>
        <taxon>Woeseiaceae</taxon>
        <taxon>Woeseia</taxon>
    </lineage>
</organism>
<dbReference type="KEGG" id="woc:BA177_11730"/>